<reference evidence="1 2" key="1">
    <citation type="submission" date="2024-05" db="EMBL/GenBank/DDBJ databases">
        <title>Haplotype-resolved chromosome-level genome assembly of Huyou (Citrus changshanensis).</title>
        <authorList>
            <person name="Miao C."/>
            <person name="Chen W."/>
            <person name="Wu Y."/>
            <person name="Wang L."/>
            <person name="Zhao S."/>
            <person name="Grierson D."/>
            <person name="Xu C."/>
            <person name="Chen K."/>
        </authorList>
    </citation>
    <scope>NUCLEOTIDE SEQUENCE [LARGE SCALE GENOMIC DNA]</scope>
    <source>
        <strain evidence="1">01-14</strain>
        <tissue evidence="1">Leaf</tissue>
    </source>
</reference>
<gene>
    <name evidence="1" type="ORF">WN944_007219</name>
</gene>
<dbReference type="Proteomes" id="UP001428341">
    <property type="component" value="Unassembled WGS sequence"/>
</dbReference>
<dbReference type="AlphaFoldDB" id="A0AAP0MRZ4"/>
<accession>A0AAP0MRZ4</accession>
<name>A0AAP0MRZ4_9ROSI</name>
<evidence type="ECO:0000313" key="2">
    <source>
        <dbReference type="Proteomes" id="UP001428341"/>
    </source>
</evidence>
<comment type="caution">
    <text evidence="1">The sequence shown here is derived from an EMBL/GenBank/DDBJ whole genome shotgun (WGS) entry which is preliminary data.</text>
</comment>
<sequence length="114" mass="12743">MSSSSLPSKIKELLLALGSELALLLVARGESVTLTVLLFVDPDLTLYMEEAGMFVISGRKLPELMLRLISYIKKKKNELILATKCAKLVASNVYVLQDMIFIAVNRIYRVKQIV</sequence>
<organism evidence="1 2">
    <name type="scientific">Citrus x changshan-huyou</name>
    <dbReference type="NCBI Taxonomy" id="2935761"/>
    <lineage>
        <taxon>Eukaryota</taxon>
        <taxon>Viridiplantae</taxon>
        <taxon>Streptophyta</taxon>
        <taxon>Embryophyta</taxon>
        <taxon>Tracheophyta</taxon>
        <taxon>Spermatophyta</taxon>
        <taxon>Magnoliopsida</taxon>
        <taxon>eudicotyledons</taxon>
        <taxon>Gunneridae</taxon>
        <taxon>Pentapetalae</taxon>
        <taxon>rosids</taxon>
        <taxon>malvids</taxon>
        <taxon>Sapindales</taxon>
        <taxon>Rutaceae</taxon>
        <taxon>Aurantioideae</taxon>
        <taxon>Citrus</taxon>
    </lineage>
</organism>
<keyword evidence="2" id="KW-1185">Reference proteome</keyword>
<proteinExistence type="predicted"/>
<evidence type="ECO:0000313" key="1">
    <source>
        <dbReference type="EMBL" id="KAK9215215.1"/>
    </source>
</evidence>
<dbReference type="EMBL" id="JBCGBO010000003">
    <property type="protein sequence ID" value="KAK9215215.1"/>
    <property type="molecule type" value="Genomic_DNA"/>
</dbReference>
<protein>
    <submittedName>
        <fullName evidence="1">Uncharacterized protein</fullName>
    </submittedName>
</protein>